<organism evidence="1 2">
    <name type="scientific">Halosquirtibacter laminarini</name>
    <dbReference type="NCBI Taxonomy" id="3374600"/>
    <lineage>
        <taxon>Bacteria</taxon>
        <taxon>Pseudomonadati</taxon>
        <taxon>Bacteroidota</taxon>
        <taxon>Bacteroidia</taxon>
        <taxon>Marinilabiliales</taxon>
        <taxon>Prolixibacteraceae</taxon>
        <taxon>Halosquirtibacter</taxon>
    </lineage>
</organism>
<evidence type="ECO:0000313" key="2">
    <source>
        <dbReference type="Proteomes" id="UP000826212"/>
    </source>
</evidence>
<accession>A0AC61NIC0</accession>
<dbReference type="EMBL" id="CP081303">
    <property type="protein sequence ID" value="QZE15460.1"/>
    <property type="molecule type" value="Genomic_DNA"/>
</dbReference>
<keyword evidence="2" id="KW-1185">Reference proteome</keyword>
<protein>
    <submittedName>
        <fullName evidence="1">Transposase domain-containing protein</fullName>
    </submittedName>
</protein>
<sequence length="34" mass="4062">MADVEPHAWYTDILNRISDTKPSKYDDLLPQNWK</sequence>
<name>A0AC61NIC0_9BACT</name>
<dbReference type="Proteomes" id="UP000826212">
    <property type="component" value="Chromosome"/>
</dbReference>
<reference evidence="1" key="1">
    <citation type="submission" date="2021-08" db="EMBL/GenBank/DDBJ databases">
        <title>Novel anaerobic bacterium isolated from sea squirt in East Sea, Republic of Korea.</title>
        <authorList>
            <person name="Nguyen T.H."/>
            <person name="Li Z."/>
            <person name="Lee Y.-J."/>
            <person name="Ko J."/>
            <person name="Kim S.-G."/>
        </authorList>
    </citation>
    <scope>NUCLEOTIDE SEQUENCE</scope>
    <source>
        <strain evidence="1">KCTC 25031</strain>
    </source>
</reference>
<gene>
    <name evidence="1" type="ORF">K4L44_06405</name>
</gene>
<proteinExistence type="predicted"/>
<evidence type="ECO:0000313" key="1">
    <source>
        <dbReference type="EMBL" id="QZE15460.1"/>
    </source>
</evidence>